<evidence type="ECO:0000256" key="1">
    <source>
        <dbReference type="SAM" id="MobiDB-lite"/>
    </source>
</evidence>
<evidence type="ECO:0000313" key="2">
    <source>
        <dbReference type="EMBL" id="KAG6379801.1"/>
    </source>
</evidence>
<feature type="region of interest" description="Disordered" evidence="1">
    <location>
        <begin position="277"/>
        <end position="356"/>
    </location>
</feature>
<feature type="compositionally biased region" description="Acidic residues" evidence="1">
    <location>
        <begin position="338"/>
        <end position="351"/>
    </location>
</feature>
<dbReference type="AlphaFoldDB" id="A0A8I3AC05"/>
<feature type="compositionally biased region" description="Basic and acidic residues" evidence="1">
    <location>
        <begin position="324"/>
        <end position="335"/>
    </location>
</feature>
<accession>A0A8I3AC05</accession>
<dbReference type="Proteomes" id="UP000683000">
    <property type="component" value="Unassembled WGS sequence"/>
</dbReference>
<gene>
    <name evidence="2" type="ORF">JVT61DRAFT_10346</name>
</gene>
<proteinExistence type="predicted"/>
<sequence length="452" mass="51557">MVTMWLMMKGAKGVVYMVRECFDHAFAQHLGGLSHVNELFANQRSHRWRAAMHDYMQEVVTELLKVIATIVMIDLPEDSNEHCVLQSLKWAIAKLKVRWFLLMIYELEKVYALVLMMLHSVFNHMVKHLAVISDALQEGYRAFQNPPEMRDSTPAMTYANTPQFCRWWEPLIDMVPVIGKYWKLGSLSTAMVRAILCHCDICDNHREVCVHQSYMSSGMTMHHSSTCNSNNCRITRSPLALRYIFGVDSEGCNTKELQLARVATMLGIMTRKTTITATTKEKGKKKSNEQKNVGGKAKRHKPDDDASDDEDKGDHDTGSGNGDGHGKFVKGHDSAWVDSDEVGEDGDEEDDNKAREKQARICHENTMKQQRALVAKNQEWSEIYTMLTGSKNDGCHKTTPILNFDRSPPNFLTSWKKLSCVSKGRNTSPMRRLSLIDWTTWEWKDVATQSFL</sequence>
<reference evidence="2" key="1">
    <citation type="submission" date="2021-03" db="EMBL/GenBank/DDBJ databases">
        <title>Evolutionary innovations through gain and loss of genes in the ectomycorrhizal Boletales.</title>
        <authorList>
            <person name="Wu G."/>
            <person name="Miyauchi S."/>
            <person name="Morin E."/>
            <person name="Yang Z.-L."/>
            <person name="Xu J."/>
            <person name="Martin F.M."/>
        </authorList>
    </citation>
    <scope>NUCLEOTIDE SEQUENCE</scope>
    <source>
        <strain evidence="2">BR01</strain>
    </source>
</reference>
<organism evidence="2 3">
    <name type="scientific">Boletus reticuloceps</name>
    <dbReference type="NCBI Taxonomy" id="495285"/>
    <lineage>
        <taxon>Eukaryota</taxon>
        <taxon>Fungi</taxon>
        <taxon>Dikarya</taxon>
        <taxon>Basidiomycota</taxon>
        <taxon>Agaricomycotina</taxon>
        <taxon>Agaricomycetes</taxon>
        <taxon>Agaricomycetidae</taxon>
        <taxon>Boletales</taxon>
        <taxon>Boletineae</taxon>
        <taxon>Boletaceae</taxon>
        <taxon>Boletoideae</taxon>
        <taxon>Boletus</taxon>
    </lineage>
</organism>
<dbReference type="EMBL" id="JAGFBS010000004">
    <property type="protein sequence ID" value="KAG6379801.1"/>
    <property type="molecule type" value="Genomic_DNA"/>
</dbReference>
<protein>
    <submittedName>
        <fullName evidence="2">Uncharacterized protein</fullName>
    </submittedName>
</protein>
<keyword evidence="3" id="KW-1185">Reference proteome</keyword>
<name>A0A8I3AC05_9AGAM</name>
<evidence type="ECO:0000313" key="3">
    <source>
        <dbReference type="Proteomes" id="UP000683000"/>
    </source>
</evidence>
<comment type="caution">
    <text evidence="2">The sequence shown here is derived from an EMBL/GenBank/DDBJ whole genome shotgun (WGS) entry which is preliminary data.</text>
</comment>